<feature type="region of interest" description="Disordered" evidence="1">
    <location>
        <begin position="709"/>
        <end position="765"/>
    </location>
</feature>
<dbReference type="RefSeq" id="XP_052944832.1">
    <property type="nucleotide sequence ID" value="XM_053092582.1"/>
</dbReference>
<feature type="compositionally biased region" description="Low complexity" evidence="1">
    <location>
        <begin position="14"/>
        <end position="28"/>
    </location>
</feature>
<evidence type="ECO:0000313" key="2">
    <source>
        <dbReference type="EMBL" id="KAI9635055.1"/>
    </source>
</evidence>
<feature type="compositionally biased region" description="Pro residues" evidence="1">
    <location>
        <begin position="1"/>
        <end position="13"/>
    </location>
</feature>
<dbReference type="GeneID" id="77731787"/>
<evidence type="ECO:0000313" key="3">
    <source>
        <dbReference type="Proteomes" id="UP001164286"/>
    </source>
</evidence>
<dbReference type="EMBL" id="JAKWFO010000005">
    <property type="protein sequence ID" value="KAI9635055.1"/>
    <property type="molecule type" value="Genomic_DNA"/>
</dbReference>
<reference evidence="2" key="1">
    <citation type="journal article" date="2022" name="G3 (Bethesda)">
        <title>High quality genome of the basidiomycete yeast Dioszegia hungarica PDD-24b-2 isolated from cloud water.</title>
        <authorList>
            <person name="Jarrige D."/>
            <person name="Haridas S."/>
            <person name="Bleykasten-Grosshans C."/>
            <person name="Joly M."/>
            <person name="Nadalig T."/>
            <person name="Sancelme M."/>
            <person name="Vuilleumier S."/>
            <person name="Grigoriev I.V."/>
            <person name="Amato P."/>
            <person name="Bringel F."/>
        </authorList>
    </citation>
    <scope>NUCLEOTIDE SEQUENCE</scope>
    <source>
        <strain evidence="2">PDD-24b-2</strain>
    </source>
</reference>
<evidence type="ECO:0000256" key="1">
    <source>
        <dbReference type="SAM" id="MobiDB-lite"/>
    </source>
</evidence>
<protein>
    <submittedName>
        <fullName evidence="2">Uncharacterized protein</fullName>
    </submittedName>
</protein>
<dbReference type="Proteomes" id="UP001164286">
    <property type="component" value="Unassembled WGS sequence"/>
</dbReference>
<comment type="caution">
    <text evidence="2">The sequence shown here is derived from an EMBL/GenBank/DDBJ whole genome shotgun (WGS) entry which is preliminary data.</text>
</comment>
<name>A0AA38LTP6_9TREE</name>
<organism evidence="2 3">
    <name type="scientific">Dioszegia hungarica</name>
    <dbReference type="NCBI Taxonomy" id="4972"/>
    <lineage>
        <taxon>Eukaryota</taxon>
        <taxon>Fungi</taxon>
        <taxon>Dikarya</taxon>
        <taxon>Basidiomycota</taxon>
        <taxon>Agaricomycotina</taxon>
        <taxon>Tremellomycetes</taxon>
        <taxon>Tremellales</taxon>
        <taxon>Bulleribasidiaceae</taxon>
        <taxon>Dioszegia</taxon>
    </lineage>
</organism>
<proteinExistence type="predicted"/>
<feature type="compositionally biased region" description="Basic and acidic residues" evidence="1">
    <location>
        <begin position="720"/>
        <end position="736"/>
    </location>
</feature>
<feature type="region of interest" description="Disordered" evidence="1">
    <location>
        <begin position="1"/>
        <end position="33"/>
    </location>
</feature>
<dbReference type="AlphaFoldDB" id="A0AA38LTP6"/>
<accession>A0AA38LTP6</accession>
<feature type="compositionally biased region" description="Basic residues" evidence="1">
    <location>
        <begin position="709"/>
        <end position="719"/>
    </location>
</feature>
<sequence>MPYSSPHPGPRSPLSPSSYSSSSSSASEPDLDELDLSESFVIIRDDETDVESNSTVSTALLELLSDTSSEPRHPDSLEGSLGDLRDVDNTLIAGGVSEDEDDMGLNGSYADAEATASLLTDSRATLGAAENTPLPQRPEMPSRETGSTFRFIFPEPGASFSSAGTYTDHRTPSASVADLPPSPVFSPTVETANPIISGTGNDAPFARLSEAARRTSDKTPVRGVDEGWLKDARTWAPTTPGPVEIMMPSWEKGQYDLSTDIALNMPVPSVQAVGSALPQAEMSAQGGAEEKQLSFPVDERQLQLKRALRAVVAAGAGHAGNRWGLLAFASCALAILSAFGPGATYLNKSTKPYSAYNTSSTGATHPPSSQSCIALDEVFATPEPVPATTSSTHAARSLATQLIPDFQSIRDAISTFTSGPSRDERPASGDTDSVVGELAANKQSFCSGSADSSNVALTAPVATKGALSVFDDTGYKVWMRAMANKVVRPSDPIVPPAPSEPATKPPCNCTSTPSSDLHNRYDYLLQRTRDYALSTTSAFAQLYHPMMLHLDHELREISRFVAYLAERNITQSTLRRLDSARIGAKELRRRLAQVSERHRGVHTAQLEYVTQVARKVWASLAEVKNRRREVKEEFTRVIVHGVQEGYEKIGEKVEEVKIEGEKKVRKAKKGLDRLIKPRVVDEVTAVEGGDVVAVAVSADKAVAERRRRGFRQRFNRNGRRMREQRAARRQRDRDGSGDAQTDNGVARHGADGAASGSSGPTSDQGWTRWRRLLDAAHHGAIQVVLANAA</sequence>
<keyword evidence="3" id="KW-1185">Reference proteome</keyword>
<gene>
    <name evidence="2" type="ORF">MKK02DRAFT_43734</name>
</gene>